<name>A0A6A5WE90_9PLEO</name>
<sequence length="292" mass="32803">MTSVNTRVSTSSDDEEIEVPKGFFFNIEALNECVPDLEDSEDQFAIVPVPRHAYDSARKNLALQTMLESGSHPRDDREATNLEAQYEWKILVPSAEDVEGIKCILKANLLTRKEATALLMVDFWCVTIVPSTARYNEGETNFGSAFTKVVQTAASGLDEGSPEAEYIRFMDDPGDLTGIVTKKLRDYVASINKKLQSPQAPAWVEKYLKVAESKRRMFRPPPRSGRPSNPLAEFEMALPYARKMEDDLDPWEMTADGGAAQVPTSKAIWHPSAFLVVRMSICFFLLRTRFHS</sequence>
<organism evidence="1 2">
    <name type="scientific">Amniculicola lignicola CBS 123094</name>
    <dbReference type="NCBI Taxonomy" id="1392246"/>
    <lineage>
        <taxon>Eukaryota</taxon>
        <taxon>Fungi</taxon>
        <taxon>Dikarya</taxon>
        <taxon>Ascomycota</taxon>
        <taxon>Pezizomycotina</taxon>
        <taxon>Dothideomycetes</taxon>
        <taxon>Pleosporomycetidae</taxon>
        <taxon>Pleosporales</taxon>
        <taxon>Amniculicolaceae</taxon>
        <taxon>Amniculicola</taxon>
    </lineage>
</organism>
<dbReference type="AlphaFoldDB" id="A0A6A5WE90"/>
<evidence type="ECO:0000313" key="1">
    <source>
        <dbReference type="EMBL" id="KAF1998461.1"/>
    </source>
</evidence>
<accession>A0A6A5WE90</accession>
<gene>
    <name evidence="1" type="ORF">P154DRAFT_577808</name>
</gene>
<dbReference type="Proteomes" id="UP000799779">
    <property type="component" value="Unassembled WGS sequence"/>
</dbReference>
<evidence type="ECO:0000313" key="2">
    <source>
        <dbReference type="Proteomes" id="UP000799779"/>
    </source>
</evidence>
<dbReference type="OrthoDB" id="6132182at2759"/>
<protein>
    <submittedName>
        <fullName evidence="1">Uncharacterized protein</fullName>
    </submittedName>
</protein>
<reference evidence="1" key="1">
    <citation type="journal article" date="2020" name="Stud. Mycol.">
        <title>101 Dothideomycetes genomes: a test case for predicting lifestyles and emergence of pathogens.</title>
        <authorList>
            <person name="Haridas S."/>
            <person name="Albert R."/>
            <person name="Binder M."/>
            <person name="Bloem J."/>
            <person name="Labutti K."/>
            <person name="Salamov A."/>
            <person name="Andreopoulos B."/>
            <person name="Baker S."/>
            <person name="Barry K."/>
            <person name="Bills G."/>
            <person name="Bluhm B."/>
            <person name="Cannon C."/>
            <person name="Castanera R."/>
            <person name="Culley D."/>
            <person name="Daum C."/>
            <person name="Ezra D."/>
            <person name="Gonzalez J."/>
            <person name="Henrissat B."/>
            <person name="Kuo A."/>
            <person name="Liang C."/>
            <person name="Lipzen A."/>
            <person name="Lutzoni F."/>
            <person name="Magnuson J."/>
            <person name="Mondo S."/>
            <person name="Nolan M."/>
            <person name="Ohm R."/>
            <person name="Pangilinan J."/>
            <person name="Park H.-J."/>
            <person name="Ramirez L."/>
            <person name="Alfaro M."/>
            <person name="Sun H."/>
            <person name="Tritt A."/>
            <person name="Yoshinaga Y."/>
            <person name="Zwiers L.-H."/>
            <person name="Turgeon B."/>
            <person name="Goodwin S."/>
            <person name="Spatafora J."/>
            <person name="Crous P."/>
            <person name="Grigoriev I."/>
        </authorList>
    </citation>
    <scope>NUCLEOTIDE SEQUENCE</scope>
    <source>
        <strain evidence="1">CBS 123094</strain>
    </source>
</reference>
<dbReference type="EMBL" id="ML977603">
    <property type="protein sequence ID" value="KAF1998461.1"/>
    <property type="molecule type" value="Genomic_DNA"/>
</dbReference>
<keyword evidence="2" id="KW-1185">Reference proteome</keyword>
<proteinExistence type="predicted"/>